<organism evidence="3 4">
    <name type="scientific">Clostridium perfringens</name>
    <dbReference type="NCBI Taxonomy" id="1502"/>
    <lineage>
        <taxon>Bacteria</taxon>
        <taxon>Bacillati</taxon>
        <taxon>Bacillota</taxon>
        <taxon>Clostridia</taxon>
        <taxon>Eubacteriales</taxon>
        <taxon>Clostridiaceae</taxon>
        <taxon>Clostridium</taxon>
    </lineage>
</organism>
<dbReference type="EMBL" id="WNVC01001070">
    <property type="protein sequence ID" value="MDZ5001137.1"/>
    <property type="molecule type" value="Genomic_DNA"/>
</dbReference>
<keyword evidence="1" id="KW-0472">Membrane</keyword>
<feature type="domain" description="CAAX prenyl protease 2/Lysostaphin resistance protein A-like" evidence="2">
    <location>
        <begin position="33"/>
        <end position="104"/>
    </location>
</feature>
<comment type="caution">
    <text evidence="3">The sequence shown here is derived from an EMBL/GenBank/DDBJ whole genome shotgun (WGS) entry which is preliminary data.</text>
</comment>
<dbReference type="GO" id="GO:0008237">
    <property type="term" value="F:metallopeptidase activity"/>
    <property type="evidence" value="ECO:0007669"/>
    <property type="project" value="UniProtKB-KW"/>
</dbReference>
<feature type="non-terminal residue" evidence="3">
    <location>
        <position position="107"/>
    </location>
</feature>
<feature type="transmembrane region" description="Helical" evidence="1">
    <location>
        <begin position="86"/>
        <end position="104"/>
    </location>
</feature>
<name>A0AAW9IJY4_CLOPF</name>
<keyword evidence="3" id="KW-0378">Hydrolase</keyword>
<evidence type="ECO:0000256" key="1">
    <source>
        <dbReference type="SAM" id="Phobius"/>
    </source>
</evidence>
<keyword evidence="1" id="KW-1133">Transmembrane helix</keyword>
<dbReference type="InterPro" id="IPR003675">
    <property type="entry name" value="Rce1/LyrA-like_dom"/>
</dbReference>
<reference evidence="3" key="1">
    <citation type="submission" date="2019-11" db="EMBL/GenBank/DDBJ databases">
        <title>Characterization of Clostridium perfringens isolates from swine manure treated agricultural soils.</title>
        <authorList>
            <person name="Wushke S.T."/>
        </authorList>
    </citation>
    <scope>NUCLEOTIDE SEQUENCE</scope>
    <source>
        <strain evidence="3">X26</strain>
    </source>
</reference>
<protein>
    <submittedName>
        <fullName evidence="3">CPBP family intramembrane metalloprotease</fullName>
    </submittedName>
</protein>
<evidence type="ECO:0000259" key="2">
    <source>
        <dbReference type="Pfam" id="PF02517"/>
    </source>
</evidence>
<evidence type="ECO:0000313" key="4">
    <source>
        <dbReference type="Proteomes" id="UP001291306"/>
    </source>
</evidence>
<evidence type="ECO:0000313" key="3">
    <source>
        <dbReference type="EMBL" id="MDZ5001137.1"/>
    </source>
</evidence>
<keyword evidence="1" id="KW-0812">Transmembrane</keyword>
<keyword evidence="3" id="KW-0482">Metalloprotease</keyword>
<gene>
    <name evidence="3" type="ORF">GNF79_19180</name>
</gene>
<dbReference type="Pfam" id="PF02517">
    <property type="entry name" value="Rce1-like"/>
    <property type="match status" value="1"/>
</dbReference>
<accession>A0AAW9IJY4</accession>
<dbReference type="GO" id="GO:0080120">
    <property type="term" value="P:CAAX-box protein maturation"/>
    <property type="evidence" value="ECO:0007669"/>
    <property type="project" value="UniProtKB-ARBA"/>
</dbReference>
<proteinExistence type="predicted"/>
<dbReference type="GO" id="GO:0004175">
    <property type="term" value="F:endopeptidase activity"/>
    <property type="evidence" value="ECO:0007669"/>
    <property type="project" value="UniProtKB-ARBA"/>
</dbReference>
<keyword evidence="3" id="KW-0645">Protease</keyword>
<sequence length="107" mass="12021">MIINYVSIFLYSLILKVPMGMTDSLTQISSYPFILLCVVSYLIQGGAEELIYRGILFKWLSKKYNLLMIGIISSLVFGIMHLPAGIMIVIYATFFGILLFLIAVDSN</sequence>
<dbReference type="Proteomes" id="UP001291306">
    <property type="component" value="Unassembled WGS sequence"/>
</dbReference>
<feature type="transmembrane region" description="Helical" evidence="1">
    <location>
        <begin position="64"/>
        <end position="80"/>
    </location>
</feature>
<feature type="transmembrane region" description="Helical" evidence="1">
    <location>
        <begin position="25"/>
        <end position="43"/>
    </location>
</feature>
<dbReference type="AlphaFoldDB" id="A0AAW9IJY4"/>